<accession>A0A0E9PCQ8</accession>
<evidence type="ECO:0000313" key="1">
    <source>
        <dbReference type="EMBL" id="JAH01638.1"/>
    </source>
</evidence>
<protein>
    <submittedName>
        <fullName evidence="1">Uncharacterized protein</fullName>
    </submittedName>
</protein>
<sequence>MLICKFNLALAYSGKEMTHQQMTYLHISFPQLYITFQSSSTQKCNHN</sequence>
<organism evidence="1">
    <name type="scientific">Anguilla anguilla</name>
    <name type="common">European freshwater eel</name>
    <name type="synonym">Muraena anguilla</name>
    <dbReference type="NCBI Taxonomy" id="7936"/>
    <lineage>
        <taxon>Eukaryota</taxon>
        <taxon>Metazoa</taxon>
        <taxon>Chordata</taxon>
        <taxon>Craniata</taxon>
        <taxon>Vertebrata</taxon>
        <taxon>Euteleostomi</taxon>
        <taxon>Actinopterygii</taxon>
        <taxon>Neopterygii</taxon>
        <taxon>Teleostei</taxon>
        <taxon>Anguilliformes</taxon>
        <taxon>Anguillidae</taxon>
        <taxon>Anguilla</taxon>
    </lineage>
</organism>
<reference evidence="1" key="2">
    <citation type="journal article" date="2015" name="Fish Shellfish Immunol.">
        <title>Early steps in the European eel (Anguilla anguilla)-Vibrio vulnificus interaction in the gills: Role of the RtxA13 toxin.</title>
        <authorList>
            <person name="Callol A."/>
            <person name="Pajuelo D."/>
            <person name="Ebbesson L."/>
            <person name="Teles M."/>
            <person name="MacKenzie S."/>
            <person name="Amaro C."/>
        </authorList>
    </citation>
    <scope>NUCLEOTIDE SEQUENCE</scope>
</reference>
<dbReference type="EMBL" id="GBXM01106939">
    <property type="protein sequence ID" value="JAH01638.1"/>
    <property type="molecule type" value="Transcribed_RNA"/>
</dbReference>
<dbReference type="AlphaFoldDB" id="A0A0E9PCQ8"/>
<reference evidence="1" key="1">
    <citation type="submission" date="2014-11" db="EMBL/GenBank/DDBJ databases">
        <authorList>
            <person name="Amaro Gonzalez C."/>
        </authorList>
    </citation>
    <scope>NUCLEOTIDE SEQUENCE</scope>
</reference>
<proteinExistence type="predicted"/>
<name>A0A0E9PCQ8_ANGAN</name>